<reference evidence="11 12" key="1">
    <citation type="submission" date="2024-03" db="EMBL/GenBank/DDBJ databases">
        <title>Chitinophaga caseinilytica sp. nov., a casein hydrolysing bacterium isolated from forest soil.</title>
        <authorList>
            <person name="Lee D.S."/>
            <person name="Han D.M."/>
            <person name="Baek J.H."/>
            <person name="Choi D.G."/>
            <person name="Jeon J.H."/>
            <person name="Jeon C.O."/>
        </authorList>
    </citation>
    <scope>NUCLEOTIDE SEQUENCE [LARGE SCALE GENOMIC DNA]</scope>
    <source>
        <strain evidence="11 12">KACC 19118</strain>
    </source>
</reference>
<keyword evidence="8" id="KW-0732">Signal</keyword>
<dbReference type="PROSITE" id="PS52016">
    <property type="entry name" value="TONB_DEPENDENT_REC_3"/>
    <property type="match status" value="1"/>
</dbReference>
<evidence type="ECO:0000256" key="2">
    <source>
        <dbReference type="ARBA" id="ARBA00022448"/>
    </source>
</evidence>
<feature type="chain" id="PRO_5045467762" evidence="8">
    <location>
        <begin position="21"/>
        <end position="1062"/>
    </location>
</feature>
<feature type="domain" description="TonB-dependent receptor plug" evidence="10">
    <location>
        <begin position="211"/>
        <end position="315"/>
    </location>
</feature>
<comment type="subcellular location">
    <subcellularLocation>
        <location evidence="1 7">Cell outer membrane</location>
        <topology evidence="1 7">Multi-pass membrane protein</topology>
    </subcellularLocation>
</comment>
<feature type="signal peptide" evidence="8">
    <location>
        <begin position="1"/>
        <end position="20"/>
    </location>
</feature>
<dbReference type="InterPro" id="IPR036942">
    <property type="entry name" value="Beta-barrel_TonB_sf"/>
</dbReference>
<dbReference type="NCBIfam" id="TIGR04056">
    <property type="entry name" value="OMP_RagA_SusC"/>
    <property type="match status" value="1"/>
</dbReference>
<evidence type="ECO:0000256" key="1">
    <source>
        <dbReference type="ARBA" id="ARBA00004571"/>
    </source>
</evidence>
<evidence type="ECO:0000259" key="9">
    <source>
        <dbReference type="Pfam" id="PF07660"/>
    </source>
</evidence>
<dbReference type="InterPro" id="IPR037066">
    <property type="entry name" value="Plug_dom_sf"/>
</dbReference>
<evidence type="ECO:0000256" key="5">
    <source>
        <dbReference type="ARBA" id="ARBA00023136"/>
    </source>
</evidence>
<dbReference type="InterPro" id="IPR008969">
    <property type="entry name" value="CarboxyPept-like_regulatory"/>
</dbReference>
<sequence>MRISTLLIALFAATFSTLKAENVSAQRLKELKLTLKAGNEPLLQVLRRIEKATPLRFAYNASQVNGDQLVTASFHDTPLEDVLNALLLQRRYAWKEKGNNILIFPSAQPVKISADSVLVRGRILDQAEPPQPIPGATVSVKGTPRGMIADPDGYFEIKASANEVLVFSMIGYKPREHTVIAGQRNLTISLAENVSSLNELVVTGFTEQKVKHMASSVGTVNLANLNNKPITQLSQALQGGVTGINVSQGSGLPGGDAAAIKIRGVGTFLSSDPLVLVDGVPFDMNKLDPNTIESISVLKDAAAASVYGARAGNGVILITTKRGVPGVVSLQYNGYAGFQTPTFTPDFVDAATYMRMTNEALKNNGGDPLYSDDAIRQTADKSDPVRYPDTRWRDEVVRKKSSIQQHSISVSGGNSAARFALTANYLSQQGMVNNSSFNRANVRANTSVDLSKNIVVFMDLFASRDEQKEPYALGRGTGGILSWVYTAPPNLASKFPDKPERPGYTYYGTYGESWNPVANAERGGLINRIRDEVLINLRPKWELLPGLLLKGQFSYRVSSGSDKQNRDAYLFFDYFTDQKTGRDFTDIKSASPSNRSSYYYTGGNLDYTKTFGKHRLNVIGGYSKEMNNSDAWTEKTLTSVFGKANYSFNDKYLLEAGIRRDGSSLFAPGKKWGNFPSIAAGWNVGNEDFMQSLTFLDQFKIRASYGKLGNNEIGAYKYQSTIDAGSGNETTFGNPDITWEKIGILDIGTDISLFKNKLDVTFDWYNKKTTDLILYPQPSLTSGISSAPVNIGSMKNTGWEVKFSYNADLAKDLNIAFNVGYSHNKSTLLKLAQAKPLIDGTTINEKGGLLYEYFGFKSMGLLQQGDIEKGVPIIQGQAAGDIRYADTDGNGVINDNDKVKLGNSTPYNTWFTSVSLKWKRFDFETMVTGIGQVVSFYNGRMAIPFNAAGEGGTPLTWHLDYWTPENPGARFPRLLPSPGPNEKFSDFWAVNGAFARVKYVQLGYNIPMATSGPLRIKGVRVYLNTQNPFTFSKREVGDPESKGDQSTYPVMKMYTAGLNVTF</sequence>
<comment type="similarity">
    <text evidence="7">Belongs to the TonB-dependent receptor family.</text>
</comment>
<feature type="domain" description="Secretin/TonB short N-terminal" evidence="9">
    <location>
        <begin position="56"/>
        <end position="105"/>
    </location>
</feature>
<dbReference type="Proteomes" id="UP001449657">
    <property type="component" value="Chromosome"/>
</dbReference>
<dbReference type="Gene3D" id="2.170.130.10">
    <property type="entry name" value="TonB-dependent receptor, plug domain"/>
    <property type="match status" value="1"/>
</dbReference>
<keyword evidence="11" id="KW-0675">Receptor</keyword>
<dbReference type="Pfam" id="PF07660">
    <property type="entry name" value="STN"/>
    <property type="match status" value="1"/>
</dbReference>
<dbReference type="Gene3D" id="2.40.170.20">
    <property type="entry name" value="TonB-dependent receptor, beta-barrel domain"/>
    <property type="match status" value="1"/>
</dbReference>
<dbReference type="NCBIfam" id="TIGR04057">
    <property type="entry name" value="SusC_RagA_signa"/>
    <property type="match status" value="1"/>
</dbReference>
<keyword evidence="4 7" id="KW-0812">Transmembrane</keyword>
<keyword evidence="5 7" id="KW-0472">Membrane</keyword>
<dbReference type="Gene3D" id="2.60.40.1120">
    <property type="entry name" value="Carboxypeptidase-like, regulatory domain"/>
    <property type="match status" value="1"/>
</dbReference>
<dbReference type="InterPro" id="IPR012910">
    <property type="entry name" value="Plug_dom"/>
</dbReference>
<dbReference type="Gene3D" id="3.55.50.30">
    <property type="match status" value="1"/>
</dbReference>
<dbReference type="InterPro" id="IPR023997">
    <property type="entry name" value="TonB-dep_OMP_SusC/RagA_CS"/>
</dbReference>
<evidence type="ECO:0000313" key="12">
    <source>
        <dbReference type="Proteomes" id="UP001449657"/>
    </source>
</evidence>
<dbReference type="SUPFAM" id="SSF56935">
    <property type="entry name" value="Porins"/>
    <property type="match status" value="1"/>
</dbReference>
<dbReference type="RefSeq" id="WP_341843670.1">
    <property type="nucleotide sequence ID" value="NZ_CP149792.1"/>
</dbReference>
<protein>
    <submittedName>
        <fullName evidence="11">TonB-dependent receptor</fullName>
    </submittedName>
</protein>
<dbReference type="Pfam" id="PF07715">
    <property type="entry name" value="Plug"/>
    <property type="match status" value="1"/>
</dbReference>
<evidence type="ECO:0000313" key="11">
    <source>
        <dbReference type="EMBL" id="WZN49095.1"/>
    </source>
</evidence>
<keyword evidence="2 7" id="KW-0813">Transport</keyword>
<evidence type="ECO:0000256" key="8">
    <source>
        <dbReference type="SAM" id="SignalP"/>
    </source>
</evidence>
<keyword evidence="3 7" id="KW-1134">Transmembrane beta strand</keyword>
<dbReference type="EMBL" id="CP150096">
    <property type="protein sequence ID" value="WZN49095.1"/>
    <property type="molecule type" value="Genomic_DNA"/>
</dbReference>
<evidence type="ECO:0000259" key="10">
    <source>
        <dbReference type="Pfam" id="PF07715"/>
    </source>
</evidence>
<keyword evidence="12" id="KW-1185">Reference proteome</keyword>
<evidence type="ECO:0000256" key="6">
    <source>
        <dbReference type="ARBA" id="ARBA00023237"/>
    </source>
</evidence>
<accession>A0ABZ2ZA11</accession>
<dbReference type="InterPro" id="IPR011662">
    <property type="entry name" value="Secretin/TonB_short_N"/>
</dbReference>
<dbReference type="SUPFAM" id="SSF49464">
    <property type="entry name" value="Carboxypeptidase regulatory domain-like"/>
    <property type="match status" value="1"/>
</dbReference>
<dbReference type="Pfam" id="PF13715">
    <property type="entry name" value="CarbopepD_reg_2"/>
    <property type="match status" value="1"/>
</dbReference>
<keyword evidence="6 7" id="KW-0998">Cell outer membrane</keyword>
<gene>
    <name evidence="11" type="ORF">WJU22_13030</name>
</gene>
<dbReference type="InterPro" id="IPR039426">
    <property type="entry name" value="TonB-dep_rcpt-like"/>
</dbReference>
<name>A0ABZ2ZA11_9BACT</name>
<proteinExistence type="inferred from homology"/>
<organism evidence="11 12">
    <name type="scientific">Chitinophaga caseinilytica</name>
    <dbReference type="NCBI Taxonomy" id="2267521"/>
    <lineage>
        <taxon>Bacteria</taxon>
        <taxon>Pseudomonadati</taxon>
        <taxon>Bacteroidota</taxon>
        <taxon>Chitinophagia</taxon>
        <taxon>Chitinophagales</taxon>
        <taxon>Chitinophagaceae</taxon>
        <taxon>Chitinophaga</taxon>
    </lineage>
</organism>
<dbReference type="InterPro" id="IPR023996">
    <property type="entry name" value="TonB-dep_OMP_SusC/RagA"/>
</dbReference>
<evidence type="ECO:0000256" key="3">
    <source>
        <dbReference type="ARBA" id="ARBA00022452"/>
    </source>
</evidence>
<evidence type="ECO:0000256" key="4">
    <source>
        <dbReference type="ARBA" id="ARBA00022692"/>
    </source>
</evidence>
<evidence type="ECO:0000256" key="7">
    <source>
        <dbReference type="PROSITE-ProRule" id="PRU01360"/>
    </source>
</evidence>